<keyword evidence="5" id="KW-0862">Zinc</keyword>
<dbReference type="RefSeq" id="XP_039755541.1">
    <property type="nucleotide sequence ID" value="XM_039899607.1"/>
</dbReference>
<keyword evidence="8" id="KW-0539">Nucleus</keyword>
<evidence type="ECO:0000256" key="4">
    <source>
        <dbReference type="ARBA" id="ARBA00022771"/>
    </source>
</evidence>
<dbReference type="AlphaFoldDB" id="S4NU31"/>
<evidence type="ECO:0000256" key="6">
    <source>
        <dbReference type="ARBA" id="ARBA00023125"/>
    </source>
</evidence>
<dbReference type="GO" id="GO:0005634">
    <property type="term" value="C:nucleus"/>
    <property type="evidence" value="ECO:0007669"/>
    <property type="project" value="UniProtKB-SubCell"/>
</dbReference>
<evidence type="ECO:0000256" key="2">
    <source>
        <dbReference type="ARBA" id="ARBA00022723"/>
    </source>
</evidence>
<dbReference type="PANTHER" id="PTHR12486:SF4">
    <property type="entry name" value="APRATAXIN"/>
    <property type="match status" value="1"/>
</dbReference>
<dbReference type="FunFam" id="3.30.428.10:FF:000004">
    <property type="entry name" value="aprataxin isoform X2"/>
    <property type="match status" value="1"/>
</dbReference>
<dbReference type="GeneID" id="120630387"/>
<evidence type="ECO:0000256" key="7">
    <source>
        <dbReference type="ARBA" id="ARBA00023204"/>
    </source>
</evidence>
<dbReference type="InterPro" id="IPR036265">
    <property type="entry name" value="HIT-like_sf"/>
</dbReference>
<dbReference type="EMBL" id="GAIX01011971">
    <property type="protein sequence ID" value="JAA80589.1"/>
    <property type="molecule type" value="Transcribed_RNA"/>
</dbReference>
<evidence type="ECO:0000256" key="1">
    <source>
        <dbReference type="ARBA" id="ARBA00004123"/>
    </source>
</evidence>
<keyword evidence="2" id="KW-0479">Metal-binding</keyword>
<dbReference type="GO" id="GO:1990165">
    <property type="term" value="F:single-strand break-containing DNA binding"/>
    <property type="evidence" value="ECO:0007669"/>
    <property type="project" value="TreeGrafter"/>
</dbReference>
<evidence type="ECO:0000256" key="8">
    <source>
        <dbReference type="ARBA" id="ARBA00023242"/>
    </source>
</evidence>
<protein>
    <submittedName>
        <fullName evidence="11">Aprataxin</fullName>
    </submittedName>
</protein>
<dbReference type="InterPro" id="IPR019808">
    <property type="entry name" value="Histidine_triad_CS"/>
</dbReference>
<evidence type="ECO:0000256" key="5">
    <source>
        <dbReference type="ARBA" id="ARBA00022833"/>
    </source>
</evidence>
<comment type="subcellular location">
    <subcellularLocation>
        <location evidence="1">Nucleus</location>
    </subcellularLocation>
</comment>
<dbReference type="Pfam" id="PF16278">
    <property type="entry name" value="zf-C2HE"/>
    <property type="match status" value="1"/>
</dbReference>
<reference evidence="11" key="1">
    <citation type="journal article" date="2013" name="BMC Genomics">
        <title>Unscrambling butterfly oogenesis.</title>
        <authorList>
            <person name="Carter J.M."/>
            <person name="Baker S.C."/>
            <person name="Pink R."/>
            <person name="Carter D.R."/>
            <person name="Collins A."/>
            <person name="Tomlin J."/>
            <person name="Gibbs M."/>
            <person name="Breuker C.J."/>
        </authorList>
    </citation>
    <scope>NUCLEOTIDE SEQUENCE</scope>
    <source>
        <tissue evidence="11">Ovary</tissue>
    </source>
</reference>
<sequence>MKLVADKTDKLVKKSKRYLLLALRLNMSKRSLKDGETLQRPVKESKKHWSLGLVESMKDPDAVYKETERIVVIRDKYPKARVHYLVLPTKEISSIYKLDKTHLDLITEFGTMFQTIKNELTDVDLRAGFHAVPSMQRLHMHIISKDMDSKCLKTKIHWNSFTTSFFIPYEDLLRKLKENGCIERISSDMHKGLISTPLKCNQCSFEPKNIPQLKQHLLTHL</sequence>
<comment type="caution">
    <text evidence="9">Lacks conserved residue(s) required for the propagation of feature annotation.</text>
</comment>
<dbReference type="SUPFAM" id="SSF54197">
    <property type="entry name" value="HIT-like"/>
    <property type="match status" value="1"/>
</dbReference>
<accession>S4NU31</accession>
<feature type="domain" description="HIT" evidence="10">
    <location>
        <begin position="50"/>
        <end position="152"/>
    </location>
</feature>
<proteinExistence type="predicted"/>
<dbReference type="GO" id="GO:0003697">
    <property type="term" value="F:single-stranded DNA binding"/>
    <property type="evidence" value="ECO:0007669"/>
    <property type="project" value="TreeGrafter"/>
</dbReference>
<dbReference type="PROSITE" id="PS00892">
    <property type="entry name" value="HIT_1"/>
    <property type="match status" value="1"/>
</dbReference>
<reference evidence="11" key="2">
    <citation type="submission" date="2013-05" db="EMBL/GenBank/DDBJ databases">
        <authorList>
            <person name="Carter J.-M."/>
            <person name="Baker S.C."/>
            <person name="Pink R."/>
            <person name="Carter D.R.F."/>
            <person name="Collins A."/>
            <person name="Tomlin J."/>
            <person name="Gibbs M."/>
            <person name="Breuker C.J."/>
        </authorList>
    </citation>
    <scope>NUCLEOTIDE SEQUENCE</scope>
    <source>
        <tissue evidence="11">Ovary</tissue>
    </source>
</reference>
<keyword evidence="3" id="KW-0227">DNA damage</keyword>
<dbReference type="GO" id="GO:0000012">
    <property type="term" value="P:single strand break repair"/>
    <property type="evidence" value="ECO:0007669"/>
    <property type="project" value="TreeGrafter"/>
</dbReference>
<dbReference type="CTD" id="54840"/>
<evidence type="ECO:0000259" key="10">
    <source>
        <dbReference type="PROSITE" id="PS51084"/>
    </source>
</evidence>
<keyword evidence="6" id="KW-0238">DNA-binding</keyword>
<dbReference type="InterPro" id="IPR011146">
    <property type="entry name" value="HIT-like"/>
</dbReference>
<dbReference type="Pfam" id="PF11969">
    <property type="entry name" value="DcpS_C"/>
    <property type="match status" value="1"/>
</dbReference>
<keyword evidence="4" id="KW-0863">Zinc-finger</keyword>
<dbReference type="PANTHER" id="PTHR12486">
    <property type="entry name" value="APRATAXIN-RELATED"/>
    <property type="match status" value="1"/>
</dbReference>
<evidence type="ECO:0000256" key="3">
    <source>
        <dbReference type="ARBA" id="ARBA00022763"/>
    </source>
</evidence>
<keyword evidence="7" id="KW-0234">DNA repair</keyword>
<organism evidence="11">
    <name type="scientific">Pararge aegeria</name>
    <name type="common">speckled wood butterfly</name>
    <dbReference type="NCBI Taxonomy" id="116150"/>
    <lineage>
        <taxon>Eukaryota</taxon>
        <taxon>Metazoa</taxon>
        <taxon>Ecdysozoa</taxon>
        <taxon>Arthropoda</taxon>
        <taxon>Hexapoda</taxon>
        <taxon>Insecta</taxon>
        <taxon>Pterygota</taxon>
        <taxon>Neoptera</taxon>
        <taxon>Endopterygota</taxon>
        <taxon>Lepidoptera</taxon>
        <taxon>Glossata</taxon>
        <taxon>Ditrysia</taxon>
        <taxon>Papilionoidea</taxon>
        <taxon>Nymphalidae</taxon>
        <taxon>Satyrinae</taxon>
        <taxon>Satyrini</taxon>
        <taxon>Parargina</taxon>
        <taxon>Pararge</taxon>
    </lineage>
</organism>
<name>S4NU31_9NEOP</name>
<dbReference type="GO" id="GO:0030983">
    <property type="term" value="F:mismatched DNA binding"/>
    <property type="evidence" value="ECO:0007669"/>
    <property type="project" value="TreeGrafter"/>
</dbReference>
<dbReference type="PROSITE" id="PS51084">
    <property type="entry name" value="HIT_2"/>
    <property type="match status" value="1"/>
</dbReference>
<dbReference type="Gene3D" id="3.30.428.10">
    <property type="entry name" value="HIT-like"/>
    <property type="match status" value="1"/>
</dbReference>
<dbReference type="GO" id="GO:0008270">
    <property type="term" value="F:zinc ion binding"/>
    <property type="evidence" value="ECO:0007669"/>
    <property type="project" value="UniProtKB-KW"/>
</dbReference>
<dbReference type="GO" id="GO:0033699">
    <property type="term" value="F:DNA 5'-adenosine monophosphate hydrolase activity"/>
    <property type="evidence" value="ECO:0007669"/>
    <property type="project" value="TreeGrafter"/>
</dbReference>
<evidence type="ECO:0000256" key="9">
    <source>
        <dbReference type="PROSITE-ProRule" id="PRU00464"/>
    </source>
</evidence>
<dbReference type="InterPro" id="IPR032566">
    <property type="entry name" value="Znf-C2HE"/>
</dbReference>
<dbReference type="GO" id="GO:0003725">
    <property type="term" value="F:double-stranded RNA binding"/>
    <property type="evidence" value="ECO:0007669"/>
    <property type="project" value="TreeGrafter"/>
</dbReference>
<evidence type="ECO:0000313" key="11">
    <source>
        <dbReference type="EMBL" id="JAA80589.1"/>
    </source>
</evidence>